<keyword evidence="2" id="KW-1185">Reference proteome</keyword>
<dbReference type="EMBL" id="RQHW01000001">
    <property type="protein sequence ID" value="TGN21170.1"/>
    <property type="molecule type" value="Genomic_DNA"/>
</dbReference>
<comment type="caution">
    <text evidence="1">The sequence shown here is derived from an EMBL/GenBank/DDBJ whole genome shotgun (WGS) entry which is preliminary data.</text>
</comment>
<evidence type="ECO:0000313" key="1">
    <source>
        <dbReference type="EMBL" id="TGN21170.1"/>
    </source>
</evidence>
<organism evidence="1 2">
    <name type="scientific">Leptospira idonii</name>
    <dbReference type="NCBI Taxonomy" id="1193500"/>
    <lineage>
        <taxon>Bacteria</taxon>
        <taxon>Pseudomonadati</taxon>
        <taxon>Spirochaetota</taxon>
        <taxon>Spirochaetia</taxon>
        <taxon>Leptospirales</taxon>
        <taxon>Leptospiraceae</taxon>
        <taxon>Leptospira</taxon>
    </lineage>
</organism>
<dbReference type="AlphaFoldDB" id="A0A4R9M305"/>
<gene>
    <name evidence="1" type="ORF">EHS15_00005</name>
</gene>
<evidence type="ECO:0000313" key="2">
    <source>
        <dbReference type="Proteomes" id="UP000298058"/>
    </source>
</evidence>
<accession>A0A4R9M305</accession>
<protein>
    <submittedName>
        <fullName evidence="1">Uncharacterized protein</fullName>
    </submittedName>
</protein>
<dbReference type="RefSeq" id="WP_135758477.1">
    <property type="nucleotide sequence ID" value="NZ_RQHW01000001.1"/>
</dbReference>
<feature type="non-terminal residue" evidence="1">
    <location>
        <position position="304"/>
    </location>
</feature>
<name>A0A4R9M305_9LEPT</name>
<proteinExistence type="predicted"/>
<sequence>MTIKEKETLADLILLSIEVFQKIPSLDRKLEHEVIKHGIQSNEITFKGFRSSMKFKEEIEKEKLFNKLSQIVYTEIPQLFGYLTYPGVCVKLPEIHTLLFRICNYITNQRNTINLNDRIYNITSEIENILKKEKIELEVIVLINGIHIRNENTIIEFDHNFKLKKLTHEELSLALTIDYLFDQLKINPNFYSIIGLTLKTEVEITFSMDTKTELQSTFFESLDEKIRKIIESIHLVKEGSIQVLGKFFKYSPDFIPNLSNSYYSSNPYEYLPANVITEQEITKIKKIYKELGKKYNHKLNIAIS</sequence>
<dbReference type="Proteomes" id="UP000298058">
    <property type="component" value="Unassembled WGS sequence"/>
</dbReference>
<reference evidence="1" key="1">
    <citation type="journal article" date="2019" name="PLoS Negl. Trop. Dis.">
        <title>Revisiting the worldwide diversity of Leptospira species in the environment.</title>
        <authorList>
            <person name="Vincent A.T."/>
            <person name="Schiettekatte O."/>
            <person name="Bourhy P."/>
            <person name="Veyrier F.J."/>
            <person name="Picardeau M."/>
        </authorList>
    </citation>
    <scope>NUCLEOTIDE SEQUENCE [LARGE SCALE GENOMIC DNA]</scope>
    <source>
        <strain evidence="1">201300427</strain>
    </source>
</reference>